<accession>A0ABW9ID46</accession>
<dbReference type="Gene3D" id="3.20.20.140">
    <property type="entry name" value="Metal-dependent hydrolases"/>
    <property type="match status" value="1"/>
</dbReference>
<protein>
    <submittedName>
        <fullName evidence="2">PHP domain-containing protein</fullName>
    </submittedName>
</protein>
<dbReference type="InterPro" id="IPR010996">
    <property type="entry name" value="HHH_MUS81"/>
</dbReference>
<feature type="domain" description="Polymerase/histidinol phosphatase N-terminal" evidence="1">
    <location>
        <begin position="101"/>
        <end position="180"/>
    </location>
</feature>
<dbReference type="CDD" id="cd07436">
    <property type="entry name" value="PHP_PolX"/>
    <property type="match status" value="1"/>
</dbReference>
<dbReference type="RefSeq" id="WP_369280039.1">
    <property type="nucleotide sequence ID" value="NZ_JBJVMW010000003.1"/>
</dbReference>
<keyword evidence="3" id="KW-1185">Reference proteome</keyword>
<evidence type="ECO:0000313" key="3">
    <source>
        <dbReference type="Proteomes" id="UP001631993"/>
    </source>
</evidence>
<dbReference type="Gene3D" id="1.10.150.110">
    <property type="entry name" value="DNA polymerase beta, N-terminal domain-like"/>
    <property type="match status" value="1"/>
</dbReference>
<dbReference type="InterPro" id="IPR047967">
    <property type="entry name" value="PolX_PHP"/>
</dbReference>
<dbReference type="PANTHER" id="PTHR36928:SF1">
    <property type="entry name" value="PHOSPHATASE YCDX-RELATED"/>
    <property type="match status" value="1"/>
</dbReference>
<dbReference type="InterPro" id="IPR004013">
    <property type="entry name" value="PHP_dom"/>
</dbReference>
<dbReference type="Pfam" id="PF02811">
    <property type="entry name" value="PHP"/>
    <property type="match status" value="1"/>
</dbReference>
<gene>
    <name evidence="2" type="ORF">ACKI1S_09820</name>
</gene>
<dbReference type="InterPro" id="IPR017078">
    <property type="entry name" value="UCP036978_PHPhdr"/>
</dbReference>
<dbReference type="Pfam" id="PF14716">
    <property type="entry name" value="HHH_8"/>
    <property type="match status" value="1"/>
</dbReference>
<dbReference type="NCBIfam" id="NF005928">
    <property type="entry name" value="PRK07945.1"/>
    <property type="match status" value="1"/>
</dbReference>
<dbReference type="PANTHER" id="PTHR36928">
    <property type="entry name" value="PHOSPHATASE YCDX-RELATED"/>
    <property type="match status" value="1"/>
</dbReference>
<evidence type="ECO:0000313" key="2">
    <source>
        <dbReference type="EMBL" id="MFM9646434.1"/>
    </source>
</evidence>
<organism evidence="2 3">
    <name type="scientific">Streptomyces galilaeus</name>
    <dbReference type="NCBI Taxonomy" id="33899"/>
    <lineage>
        <taxon>Bacteria</taxon>
        <taxon>Bacillati</taxon>
        <taxon>Actinomycetota</taxon>
        <taxon>Actinomycetes</taxon>
        <taxon>Kitasatosporales</taxon>
        <taxon>Streptomycetaceae</taxon>
        <taxon>Streptomyces</taxon>
    </lineage>
</organism>
<reference evidence="2 3" key="1">
    <citation type="submission" date="2024-12" db="EMBL/GenBank/DDBJ databases">
        <title>Forecasting of Potato common scab and diversities of Pathogenic streptomyces spp. in china.</title>
        <authorList>
            <person name="Handique U."/>
            <person name="Wu J."/>
        </authorList>
    </citation>
    <scope>NUCLEOTIDE SEQUENCE [LARGE SCALE GENOMIC DNA]</scope>
    <source>
        <strain evidence="2 3">ZRIMU1585</strain>
    </source>
</reference>
<name>A0ABW9ID46_STRGJ</name>
<dbReference type="SMART" id="SM00481">
    <property type="entry name" value="POLIIIAc"/>
    <property type="match status" value="1"/>
</dbReference>
<dbReference type="PIRSF" id="PIRSF036978">
    <property type="entry name" value="UCP036978_PHPhdr"/>
    <property type="match status" value="1"/>
</dbReference>
<dbReference type="SUPFAM" id="SSF89550">
    <property type="entry name" value="PHP domain-like"/>
    <property type="match status" value="1"/>
</dbReference>
<proteinExistence type="predicted"/>
<evidence type="ECO:0000259" key="1">
    <source>
        <dbReference type="SMART" id="SM00481"/>
    </source>
</evidence>
<dbReference type="EMBL" id="JBJVNE010000004">
    <property type="protein sequence ID" value="MFM9646434.1"/>
    <property type="molecule type" value="Genomic_DNA"/>
</dbReference>
<dbReference type="InterPro" id="IPR050243">
    <property type="entry name" value="PHP_phosphatase"/>
</dbReference>
<dbReference type="InterPro" id="IPR027421">
    <property type="entry name" value="DNA_pol_lamdba_lyase_dom_sf"/>
</dbReference>
<dbReference type="InterPro" id="IPR003141">
    <property type="entry name" value="Pol/His_phosphatase_N"/>
</dbReference>
<dbReference type="SUPFAM" id="SSF47802">
    <property type="entry name" value="DNA polymerase beta, N-terminal domain-like"/>
    <property type="match status" value="1"/>
</dbReference>
<dbReference type="Proteomes" id="UP001631993">
    <property type="component" value="Unassembled WGS sequence"/>
</dbReference>
<sequence>MEPVEALDRIAFLLERSLAPTYRVRAFRTAARVLARLPAGQIRERADAGTLESLKGVGPKTAQVVREALAGGAPAYLEKLEEEVGKPLTGGGARLRALLRGDCHLHSDWSDGGSPIEEMGGTAAALGHEWAALTDHSPRLTVASGLSPDRLRRQLDVVAELNATWAPFRLLTGIECDILDDGSLDQEPELLERLDVVVVSVHSKLRMDARAMTRRMVNAVRDPHADVLGHCTGRLVTGRGRPESQFDADEVFAACAESGTAVEINSRPERLDPPRRLLRRAVDAGVLFSVDTDAHAPGQLDWQILGCERAEECGVPPERVVTTWPLEDLLAWTREGRVPAGVG</sequence>
<dbReference type="InterPro" id="IPR016195">
    <property type="entry name" value="Pol/histidinol_Pase-like"/>
</dbReference>
<comment type="caution">
    <text evidence="2">The sequence shown here is derived from an EMBL/GenBank/DDBJ whole genome shotgun (WGS) entry which is preliminary data.</text>
</comment>